<feature type="transmembrane region" description="Helical" evidence="6">
    <location>
        <begin position="393"/>
        <end position="411"/>
    </location>
</feature>
<feature type="transmembrane region" description="Helical" evidence="6">
    <location>
        <begin position="353"/>
        <end position="373"/>
    </location>
</feature>
<feature type="transmembrane region" description="Helical" evidence="6">
    <location>
        <begin position="460"/>
        <end position="479"/>
    </location>
</feature>
<dbReference type="GO" id="GO:0035556">
    <property type="term" value="P:intracellular signal transduction"/>
    <property type="evidence" value="ECO:0007669"/>
    <property type="project" value="InterPro"/>
</dbReference>
<feature type="transmembrane region" description="Helical" evidence="6">
    <location>
        <begin position="217"/>
        <end position="244"/>
    </location>
</feature>
<feature type="transmembrane region" description="Helical" evidence="6">
    <location>
        <begin position="691"/>
        <end position="710"/>
    </location>
</feature>
<dbReference type="AlphaFoldDB" id="A0A8J9VTK7"/>
<evidence type="ECO:0000256" key="2">
    <source>
        <dbReference type="ARBA" id="ARBA00022692"/>
    </source>
</evidence>
<evidence type="ECO:0000256" key="5">
    <source>
        <dbReference type="SAM" id="MobiDB-lite"/>
    </source>
</evidence>
<evidence type="ECO:0000313" key="8">
    <source>
        <dbReference type="EMBL" id="CAH0729668.1"/>
    </source>
</evidence>
<evidence type="ECO:0000256" key="3">
    <source>
        <dbReference type="ARBA" id="ARBA00022989"/>
    </source>
</evidence>
<feature type="region of interest" description="Disordered" evidence="5">
    <location>
        <begin position="564"/>
        <end position="588"/>
    </location>
</feature>
<feature type="transmembrane region" description="Helical" evidence="6">
    <location>
        <begin position="104"/>
        <end position="131"/>
    </location>
</feature>
<dbReference type="InterPro" id="IPR036388">
    <property type="entry name" value="WH-like_DNA-bd_sf"/>
</dbReference>
<dbReference type="GO" id="GO:0030514">
    <property type="term" value="P:negative regulation of BMP signaling pathway"/>
    <property type="evidence" value="ECO:0007669"/>
    <property type="project" value="TreeGrafter"/>
</dbReference>
<feature type="transmembrane region" description="Helical" evidence="6">
    <location>
        <begin position="423"/>
        <end position="440"/>
    </location>
</feature>
<reference evidence="8" key="1">
    <citation type="submission" date="2021-12" db="EMBL/GenBank/DDBJ databases">
        <authorList>
            <person name="Martin H S."/>
        </authorList>
    </citation>
    <scope>NUCLEOTIDE SEQUENCE</scope>
</reference>
<feature type="transmembrane region" description="Helical" evidence="6">
    <location>
        <begin position="7"/>
        <end position="29"/>
    </location>
</feature>
<accession>A0A8J9VTK7</accession>
<feature type="transmembrane region" description="Helical" evidence="6">
    <location>
        <begin position="176"/>
        <end position="196"/>
    </location>
</feature>
<name>A0A8J9VTK7_9NEOP</name>
<dbReference type="InterPro" id="IPR004776">
    <property type="entry name" value="Mem_transp_PIN-like"/>
</dbReference>
<feature type="transmembrane region" description="Helical" evidence="6">
    <location>
        <begin position="525"/>
        <end position="546"/>
    </location>
</feature>
<dbReference type="InterPro" id="IPR000591">
    <property type="entry name" value="DEP_dom"/>
</dbReference>
<dbReference type="PANTHER" id="PTHR22829:SF5">
    <property type="entry name" value="INTEGRAL MEMBRANE PROTEIN GPR155"/>
    <property type="match status" value="1"/>
</dbReference>
<dbReference type="InterPro" id="IPR036390">
    <property type="entry name" value="WH_DNA-bd_sf"/>
</dbReference>
<feature type="compositionally biased region" description="Polar residues" evidence="5">
    <location>
        <begin position="565"/>
        <end position="588"/>
    </location>
</feature>
<dbReference type="PANTHER" id="PTHR22829">
    <property type="entry name" value="DEP DOMAIN PROTEIN"/>
    <property type="match status" value="1"/>
</dbReference>
<protein>
    <recommendedName>
        <fullName evidence="7">DEP domain-containing protein</fullName>
    </recommendedName>
</protein>
<dbReference type="GO" id="GO:0055085">
    <property type="term" value="P:transmembrane transport"/>
    <property type="evidence" value="ECO:0007669"/>
    <property type="project" value="InterPro"/>
</dbReference>
<keyword evidence="9" id="KW-1185">Reference proteome</keyword>
<dbReference type="Gene3D" id="1.10.10.10">
    <property type="entry name" value="Winged helix-like DNA-binding domain superfamily/Winged helix DNA-binding domain"/>
    <property type="match status" value="1"/>
</dbReference>
<keyword evidence="4 6" id="KW-0472">Membrane</keyword>
<evidence type="ECO:0000313" key="9">
    <source>
        <dbReference type="Proteomes" id="UP000838878"/>
    </source>
</evidence>
<dbReference type="PROSITE" id="PS50186">
    <property type="entry name" value="DEP"/>
    <property type="match status" value="1"/>
</dbReference>
<feature type="transmembrane region" description="Helical" evidence="6">
    <location>
        <begin position="491"/>
        <end position="513"/>
    </location>
</feature>
<keyword evidence="3 6" id="KW-1133">Transmembrane helix</keyword>
<feature type="non-terminal residue" evidence="8">
    <location>
        <position position="867"/>
    </location>
</feature>
<feature type="domain" description="DEP" evidence="7">
    <location>
        <begin position="793"/>
        <end position="867"/>
    </location>
</feature>
<dbReference type="SMART" id="SM00049">
    <property type="entry name" value="DEP"/>
    <property type="match status" value="1"/>
</dbReference>
<dbReference type="Pfam" id="PF03547">
    <property type="entry name" value="Mem_trans"/>
    <property type="match status" value="1"/>
</dbReference>
<dbReference type="EMBL" id="OV170228">
    <property type="protein sequence ID" value="CAH0729668.1"/>
    <property type="molecule type" value="Genomic_DNA"/>
</dbReference>
<evidence type="ECO:0000256" key="4">
    <source>
        <dbReference type="ARBA" id="ARBA00023136"/>
    </source>
</evidence>
<feature type="transmembrane region" description="Helical" evidence="6">
    <location>
        <begin position="49"/>
        <end position="67"/>
    </location>
</feature>
<dbReference type="Gene3D" id="1.20.1070.10">
    <property type="entry name" value="Rhodopsin 7-helix transmembrane proteins"/>
    <property type="match status" value="1"/>
</dbReference>
<dbReference type="GO" id="GO:0016020">
    <property type="term" value="C:membrane"/>
    <property type="evidence" value="ECO:0007669"/>
    <property type="project" value="UniProtKB-SubCell"/>
</dbReference>
<sequence>MKDYYGFAVLTTLLIFLIKLLIFTGKVYLKNYNMDPSNIIVNDTVSDHLYPALFQCFTIIICGYVAGRLNVVSKSESKGISTFVGTFALPSLIFLSLARLDFSMVNWTFLCAILLAKGLVFFAVVIVTLLVSKPMHLGQAGIFAIFCTQSNDFALGFPIINAIYEKTHPEYALYLYLMAPISLAVLNPVAFVLMEINKQRENPHSVNSGQRLHKLKMFLQLLQGIIFNPVLVMTILGILGNIVFKHQLSVYIEGLLEVFGQSFSAAALFLLGLRMVGQITRLRGPALLLPCVLIMVKLIVLPVVMREFVSALDAGNNVSETQSLSTYAFLYGTIPTAPAVFVFSNLYNLEIDLMASSMVICTFVSAPITFLSAEVISINQDFADQIKKFGFELSIVALIAGLWVFLVFTVTRKFKRIPHKLTLCLNISQILLASSVIWGGPLNNYPPSLELTLQQALQIFSTYSCFLWTSMLTIGLLMLESRGPCFVTTLWPVLCFVAWGAPAVMVGVLLATKTSGYINTDASDAIRLSVLFFCITLTTGCLILYVRFRRRSAQFAQLSEEIAHTSPQDESSSLVENAEPTSQTQSLSNFGLEDPGCYGTITTTPSPNRNGNCCSNDPNCNNGLATSPSRDIEDMVNNERDCACPPSQNVKCNNTDGTCPYLNELDRAAGRLGLLPPEQSRGRGGQLLKHTVLIIAYSLAMFLDLTYMAWKILRKDQAGVFIEIQFLDTAASCGQTLIMFILFGLDPDEIIIPAIRYFKNKWHGTDTLVLPPIDDLSFETKHVCDQFITHHLERCKAAIAKDTRWRMRTYRASFRGASLVRWLVQCGLAADAHEAVAYARHLLDGRLIAHVNNAHHFTDSPLLYTFK</sequence>
<dbReference type="Proteomes" id="UP000838878">
    <property type="component" value="Chromosome 8"/>
</dbReference>
<comment type="subcellular location">
    <subcellularLocation>
        <location evidence="1">Membrane</location>
        <topology evidence="1">Multi-pass membrane protein</topology>
    </subcellularLocation>
</comment>
<proteinExistence type="predicted"/>
<evidence type="ECO:0000256" key="6">
    <source>
        <dbReference type="SAM" id="Phobius"/>
    </source>
</evidence>
<gene>
    <name evidence="8" type="ORF">BINO364_LOCUS14728</name>
</gene>
<organism evidence="8 9">
    <name type="scientific">Brenthis ino</name>
    <name type="common">lesser marbled fritillary</name>
    <dbReference type="NCBI Taxonomy" id="405034"/>
    <lineage>
        <taxon>Eukaryota</taxon>
        <taxon>Metazoa</taxon>
        <taxon>Ecdysozoa</taxon>
        <taxon>Arthropoda</taxon>
        <taxon>Hexapoda</taxon>
        <taxon>Insecta</taxon>
        <taxon>Pterygota</taxon>
        <taxon>Neoptera</taxon>
        <taxon>Endopterygota</taxon>
        <taxon>Lepidoptera</taxon>
        <taxon>Glossata</taxon>
        <taxon>Ditrysia</taxon>
        <taxon>Papilionoidea</taxon>
        <taxon>Nymphalidae</taxon>
        <taxon>Heliconiinae</taxon>
        <taxon>Argynnini</taxon>
        <taxon>Brenthis</taxon>
    </lineage>
</organism>
<dbReference type="Pfam" id="PF00610">
    <property type="entry name" value="DEP"/>
    <property type="match status" value="1"/>
</dbReference>
<feature type="transmembrane region" description="Helical" evidence="6">
    <location>
        <begin position="79"/>
        <end position="98"/>
    </location>
</feature>
<dbReference type="OrthoDB" id="2133778at2759"/>
<evidence type="ECO:0000259" key="7">
    <source>
        <dbReference type="PROSITE" id="PS50186"/>
    </source>
</evidence>
<keyword evidence="2 6" id="KW-0812">Transmembrane</keyword>
<feature type="transmembrane region" description="Helical" evidence="6">
    <location>
        <begin position="285"/>
        <end position="304"/>
    </location>
</feature>
<dbReference type="InterPro" id="IPR051832">
    <property type="entry name" value="mTOR-Rac_regulators"/>
</dbReference>
<feature type="transmembrane region" description="Helical" evidence="6">
    <location>
        <begin position="250"/>
        <end position="273"/>
    </location>
</feature>
<evidence type="ECO:0000256" key="1">
    <source>
        <dbReference type="ARBA" id="ARBA00004141"/>
    </source>
</evidence>
<dbReference type="SUPFAM" id="SSF46785">
    <property type="entry name" value="Winged helix' DNA-binding domain"/>
    <property type="match status" value="1"/>
</dbReference>
<feature type="transmembrane region" description="Helical" evidence="6">
    <location>
        <begin position="324"/>
        <end position="346"/>
    </location>
</feature>
<feature type="transmembrane region" description="Helical" evidence="6">
    <location>
        <begin position="143"/>
        <end position="164"/>
    </location>
</feature>